<accession>A0A5A7RB95</accession>
<dbReference type="AlphaFoldDB" id="A0A5A7RB95"/>
<dbReference type="EMBL" id="BKCP01011625">
    <property type="protein sequence ID" value="GER54889.1"/>
    <property type="molecule type" value="Genomic_DNA"/>
</dbReference>
<dbReference type="Proteomes" id="UP000325081">
    <property type="component" value="Unassembled WGS sequence"/>
</dbReference>
<reference evidence="3" key="1">
    <citation type="journal article" date="2019" name="Curr. Biol.">
        <title>Genome Sequence of Striga asiatica Provides Insight into the Evolution of Plant Parasitism.</title>
        <authorList>
            <person name="Yoshida S."/>
            <person name="Kim S."/>
            <person name="Wafula E.K."/>
            <person name="Tanskanen J."/>
            <person name="Kim Y.M."/>
            <person name="Honaas L."/>
            <person name="Yang Z."/>
            <person name="Spallek T."/>
            <person name="Conn C.E."/>
            <person name="Ichihashi Y."/>
            <person name="Cheong K."/>
            <person name="Cui S."/>
            <person name="Der J.P."/>
            <person name="Gundlach H."/>
            <person name="Jiao Y."/>
            <person name="Hori C."/>
            <person name="Ishida J.K."/>
            <person name="Kasahara H."/>
            <person name="Kiba T."/>
            <person name="Kim M.S."/>
            <person name="Koo N."/>
            <person name="Laohavisit A."/>
            <person name="Lee Y.H."/>
            <person name="Lumba S."/>
            <person name="McCourt P."/>
            <person name="Mortimer J.C."/>
            <person name="Mutuku J.M."/>
            <person name="Nomura T."/>
            <person name="Sasaki-Sekimoto Y."/>
            <person name="Seto Y."/>
            <person name="Wang Y."/>
            <person name="Wakatake T."/>
            <person name="Sakakibara H."/>
            <person name="Demura T."/>
            <person name="Yamaguchi S."/>
            <person name="Yoneyama K."/>
            <person name="Manabe R.I."/>
            <person name="Nelson D.C."/>
            <person name="Schulman A.H."/>
            <person name="Timko M.P."/>
            <person name="dePamphilis C.W."/>
            <person name="Choi D."/>
            <person name="Shirasu K."/>
        </authorList>
    </citation>
    <scope>NUCLEOTIDE SEQUENCE [LARGE SCALE GENOMIC DNA]</scope>
    <source>
        <strain evidence="3">cv. UVA1</strain>
    </source>
</reference>
<name>A0A5A7RB95_STRAF</name>
<comment type="caution">
    <text evidence="2">The sequence shown here is derived from an EMBL/GenBank/DDBJ whole genome shotgun (WGS) entry which is preliminary data.</text>
</comment>
<evidence type="ECO:0000313" key="3">
    <source>
        <dbReference type="Proteomes" id="UP000325081"/>
    </source>
</evidence>
<keyword evidence="1" id="KW-0472">Membrane</keyword>
<keyword evidence="1" id="KW-1133">Transmembrane helix</keyword>
<evidence type="ECO:0000313" key="2">
    <source>
        <dbReference type="EMBL" id="GER54889.1"/>
    </source>
</evidence>
<evidence type="ECO:0000256" key="1">
    <source>
        <dbReference type="SAM" id="Phobius"/>
    </source>
</evidence>
<proteinExistence type="predicted"/>
<gene>
    <name evidence="2" type="ORF">STAS_32517</name>
</gene>
<sequence>MWLSRVCRELRISSQSRLLIISMLKQFGLAILTCIFALVAGAITAVELLDLLSNGEPFSKFDKREDIYGMGEPCSTQSLPVAGFKGWRIYKITAQLWAFIPLSLHRRMAHQTRKLPNVQKKCLTT</sequence>
<protein>
    <submittedName>
        <fullName evidence="2">RING-H2 finger protein ATL2B</fullName>
    </submittedName>
</protein>
<feature type="transmembrane region" description="Helical" evidence="1">
    <location>
        <begin position="27"/>
        <end position="49"/>
    </location>
</feature>
<organism evidence="2 3">
    <name type="scientific">Striga asiatica</name>
    <name type="common">Asiatic witchweed</name>
    <name type="synonym">Buchnera asiatica</name>
    <dbReference type="NCBI Taxonomy" id="4170"/>
    <lineage>
        <taxon>Eukaryota</taxon>
        <taxon>Viridiplantae</taxon>
        <taxon>Streptophyta</taxon>
        <taxon>Embryophyta</taxon>
        <taxon>Tracheophyta</taxon>
        <taxon>Spermatophyta</taxon>
        <taxon>Magnoliopsida</taxon>
        <taxon>eudicotyledons</taxon>
        <taxon>Gunneridae</taxon>
        <taxon>Pentapetalae</taxon>
        <taxon>asterids</taxon>
        <taxon>lamiids</taxon>
        <taxon>Lamiales</taxon>
        <taxon>Orobanchaceae</taxon>
        <taxon>Buchnereae</taxon>
        <taxon>Striga</taxon>
    </lineage>
</organism>
<keyword evidence="1" id="KW-0812">Transmembrane</keyword>
<keyword evidence="3" id="KW-1185">Reference proteome</keyword>